<gene>
    <name evidence="3" type="ORF">HMPREF0731_3614</name>
</gene>
<protein>
    <submittedName>
        <fullName evidence="3">Uncharacterized protein</fullName>
    </submittedName>
</protein>
<feature type="compositionally biased region" description="Pro residues" evidence="1">
    <location>
        <begin position="57"/>
        <end position="73"/>
    </location>
</feature>
<keyword evidence="4" id="KW-1185">Reference proteome</keyword>
<feature type="transmembrane region" description="Helical" evidence="2">
    <location>
        <begin position="6"/>
        <end position="26"/>
    </location>
</feature>
<feature type="compositionally biased region" description="Low complexity" evidence="1">
    <location>
        <begin position="47"/>
        <end position="56"/>
    </location>
</feature>
<dbReference type="Proteomes" id="UP000005324">
    <property type="component" value="Unassembled WGS sequence"/>
</dbReference>
<comment type="caution">
    <text evidence="3">The sequence shown here is derived from an EMBL/GenBank/DDBJ whole genome shotgun (WGS) entry which is preliminary data.</text>
</comment>
<dbReference type="HOGENOM" id="CLU_2710927_0_0_5"/>
<keyword evidence="2" id="KW-0472">Membrane</keyword>
<dbReference type="EMBL" id="ADVL01000694">
    <property type="protein sequence ID" value="EFH10154.1"/>
    <property type="molecule type" value="Genomic_DNA"/>
</dbReference>
<evidence type="ECO:0000256" key="2">
    <source>
        <dbReference type="SAM" id="Phobius"/>
    </source>
</evidence>
<feature type="region of interest" description="Disordered" evidence="1">
    <location>
        <begin position="36"/>
        <end position="73"/>
    </location>
</feature>
<dbReference type="AlphaFoldDB" id="D5RRA2"/>
<proteinExistence type="predicted"/>
<accession>D5RRA2</accession>
<keyword evidence="2" id="KW-0812">Transmembrane</keyword>
<evidence type="ECO:0000313" key="4">
    <source>
        <dbReference type="Proteomes" id="UP000005324"/>
    </source>
</evidence>
<organism evidence="3 4">
    <name type="scientific">Pseudoroseomonas cervicalis ATCC 49957</name>
    <dbReference type="NCBI Taxonomy" id="525371"/>
    <lineage>
        <taxon>Bacteria</taxon>
        <taxon>Pseudomonadati</taxon>
        <taxon>Pseudomonadota</taxon>
        <taxon>Alphaproteobacteria</taxon>
        <taxon>Acetobacterales</taxon>
        <taxon>Roseomonadaceae</taxon>
        <taxon>Roseomonas</taxon>
    </lineage>
</organism>
<feature type="non-terminal residue" evidence="3">
    <location>
        <position position="73"/>
    </location>
</feature>
<reference evidence="3 4" key="1">
    <citation type="submission" date="2010-04" db="EMBL/GenBank/DDBJ databases">
        <authorList>
            <person name="Qin X."/>
            <person name="Bachman B."/>
            <person name="Battles P."/>
            <person name="Bell A."/>
            <person name="Bess C."/>
            <person name="Bickham C."/>
            <person name="Chaboub L."/>
            <person name="Chen D."/>
            <person name="Coyle M."/>
            <person name="Deiros D.R."/>
            <person name="Dinh H."/>
            <person name="Forbes L."/>
            <person name="Fowler G."/>
            <person name="Francisco L."/>
            <person name="Fu Q."/>
            <person name="Gubbala S."/>
            <person name="Hale W."/>
            <person name="Han Y."/>
            <person name="Hemphill L."/>
            <person name="Highlander S.K."/>
            <person name="Hirani K."/>
            <person name="Hogues M."/>
            <person name="Jackson L."/>
            <person name="Jakkamsetti A."/>
            <person name="Javaid M."/>
            <person name="Jiang H."/>
            <person name="Korchina V."/>
            <person name="Kovar C."/>
            <person name="Lara F."/>
            <person name="Lee S."/>
            <person name="Mata R."/>
            <person name="Mathew T."/>
            <person name="Moen C."/>
            <person name="Morales K."/>
            <person name="Munidasa M."/>
            <person name="Nazareth L."/>
            <person name="Ngo R."/>
            <person name="Nguyen L."/>
            <person name="Okwuonu G."/>
            <person name="Ongeri F."/>
            <person name="Patil S."/>
            <person name="Petrosino J."/>
            <person name="Pham C."/>
            <person name="Pham P."/>
            <person name="Pu L.-L."/>
            <person name="Puazo M."/>
            <person name="Raj R."/>
            <person name="Reid J."/>
            <person name="Rouhana J."/>
            <person name="Saada N."/>
            <person name="Shang Y."/>
            <person name="Simmons D."/>
            <person name="Thornton R."/>
            <person name="Warren J."/>
            <person name="Weissenberger G."/>
            <person name="Zhang J."/>
            <person name="Zhang L."/>
            <person name="Zhou C."/>
            <person name="Zhu D."/>
            <person name="Muzny D."/>
            <person name="Worley K."/>
            <person name="Gibbs R."/>
        </authorList>
    </citation>
    <scope>NUCLEOTIDE SEQUENCE [LARGE SCALE GENOMIC DNA]</scope>
    <source>
        <strain evidence="3 4">ATCC 49957</strain>
    </source>
</reference>
<evidence type="ECO:0000256" key="1">
    <source>
        <dbReference type="SAM" id="MobiDB-lite"/>
    </source>
</evidence>
<name>D5RRA2_9PROT</name>
<sequence length="73" mass="7611">MARSGLRFWAAVSAALHALFGLILLFRLPGREIPPPQEAVPVELVTPDAPQLAQAPSPSPVQAPPAPEAAPDP</sequence>
<keyword evidence="2" id="KW-1133">Transmembrane helix</keyword>
<evidence type="ECO:0000313" key="3">
    <source>
        <dbReference type="EMBL" id="EFH10154.1"/>
    </source>
</evidence>